<evidence type="ECO:0008006" key="4">
    <source>
        <dbReference type="Google" id="ProtNLM"/>
    </source>
</evidence>
<dbReference type="PANTHER" id="PTHR34289:SF8">
    <property type="entry name" value="DUF819 DOMAIN-CONTAINING PROTEIN"/>
    <property type="match status" value="1"/>
</dbReference>
<feature type="transmembrane region" description="Helical" evidence="1">
    <location>
        <begin position="238"/>
        <end position="262"/>
    </location>
</feature>
<dbReference type="InterPro" id="IPR008537">
    <property type="entry name" value="DUF819"/>
</dbReference>
<proteinExistence type="predicted"/>
<comment type="caution">
    <text evidence="2">The sequence shown here is derived from an EMBL/GenBank/DDBJ whole genome shotgun (WGS) entry which is preliminary data.</text>
</comment>
<protein>
    <recommendedName>
        <fullName evidence="4">DUF819 domain-containing protein</fullName>
    </recommendedName>
</protein>
<keyword evidence="3" id="KW-1185">Reference proteome</keyword>
<evidence type="ECO:0000256" key="1">
    <source>
        <dbReference type="SAM" id="Phobius"/>
    </source>
</evidence>
<feature type="transmembrane region" description="Helical" evidence="1">
    <location>
        <begin position="393"/>
        <end position="416"/>
    </location>
</feature>
<dbReference type="OrthoDB" id="45797at2759"/>
<keyword evidence="1" id="KW-0472">Membrane</keyword>
<dbReference type="OMA" id="PRICMAL"/>
<evidence type="ECO:0000313" key="3">
    <source>
        <dbReference type="Proteomes" id="UP000825935"/>
    </source>
</evidence>
<dbReference type="PANTHER" id="PTHR34289">
    <property type="entry name" value="PROTEIN, PUTATIVE (DUF819)-RELATED"/>
    <property type="match status" value="1"/>
</dbReference>
<sequence>MAALSLLATAVLRLPPQEQRPPIICSNRCYLKLSRARPLQFSLRCNGIFTGTLRQLLSGHHRGAPKLSMALVSPESANTLFCLMASCAALGQTVETKTAFGARLSAPLIALLFGMALAGAGIVPCTSACYDFVSSSIMPIAVALCLLETDMQTIFADAGCNIASSLCASYIGGTINYVATAQALGLTSSNMLTAGMAADNLAMAAYFSLIMSIPDSQDKATSGKEDNDSDNTSAVPNVLSFSASLAAAATACTLGNAIAQLLPTTFKGCGLAITALIASCFSVAAAHLPKSIPNVENEAFAGSQAVGSGLMLLYFSVVGASAGLRESFLGGWALLAFIIVLLSIHLGIILFLGWWSEFPMRVILIASNANIGGPGTAAAMASCRGWKNLVRPALLAGSLGYTIGTGIGCLVGLHVLRYLL</sequence>
<dbReference type="AlphaFoldDB" id="A0A8T2Q9W5"/>
<dbReference type="EMBL" id="CM035442">
    <property type="protein sequence ID" value="KAH7280456.1"/>
    <property type="molecule type" value="Genomic_DNA"/>
</dbReference>
<keyword evidence="1" id="KW-1133">Transmembrane helix</keyword>
<evidence type="ECO:0000313" key="2">
    <source>
        <dbReference type="EMBL" id="KAH7280456.1"/>
    </source>
</evidence>
<feature type="transmembrane region" description="Helical" evidence="1">
    <location>
        <begin position="300"/>
        <end position="320"/>
    </location>
</feature>
<name>A0A8T2Q9W5_CERRI</name>
<organism evidence="2 3">
    <name type="scientific">Ceratopteris richardii</name>
    <name type="common">Triangle waterfern</name>
    <dbReference type="NCBI Taxonomy" id="49495"/>
    <lineage>
        <taxon>Eukaryota</taxon>
        <taxon>Viridiplantae</taxon>
        <taxon>Streptophyta</taxon>
        <taxon>Embryophyta</taxon>
        <taxon>Tracheophyta</taxon>
        <taxon>Polypodiopsida</taxon>
        <taxon>Polypodiidae</taxon>
        <taxon>Polypodiales</taxon>
        <taxon>Pteridineae</taxon>
        <taxon>Pteridaceae</taxon>
        <taxon>Parkerioideae</taxon>
        <taxon>Ceratopteris</taxon>
    </lineage>
</organism>
<accession>A0A8T2Q9W5</accession>
<keyword evidence="1" id="KW-0812">Transmembrane</keyword>
<dbReference type="Pfam" id="PF05684">
    <property type="entry name" value="DUF819"/>
    <property type="match status" value="1"/>
</dbReference>
<reference evidence="2" key="1">
    <citation type="submission" date="2021-08" db="EMBL/GenBank/DDBJ databases">
        <title>WGS assembly of Ceratopteris richardii.</title>
        <authorList>
            <person name="Marchant D.B."/>
            <person name="Chen G."/>
            <person name="Jenkins J."/>
            <person name="Shu S."/>
            <person name="Leebens-Mack J."/>
            <person name="Grimwood J."/>
            <person name="Schmutz J."/>
            <person name="Soltis P."/>
            <person name="Soltis D."/>
            <person name="Chen Z.-H."/>
        </authorList>
    </citation>
    <scope>NUCLEOTIDE SEQUENCE</scope>
    <source>
        <strain evidence="2">Whitten #5841</strain>
        <tissue evidence="2">Leaf</tissue>
    </source>
</reference>
<gene>
    <name evidence="2" type="ORF">KP509_37G068600</name>
</gene>
<dbReference type="Proteomes" id="UP000825935">
    <property type="component" value="Chromosome 37"/>
</dbReference>
<feature type="transmembrane region" description="Helical" evidence="1">
    <location>
        <begin position="269"/>
        <end position="288"/>
    </location>
</feature>
<feature type="transmembrane region" description="Helical" evidence="1">
    <location>
        <begin position="332"/>
        <end position="356"/>
    </location>
</feature>